<dbReference type="SUPFAM" id="SSF110857">
    <property type="entry name" value="Gamma-glutamyl cyclotransferase-like"/>
    <property type="match status" value="1"/>
</dbReference>
<dbReference type="Gene3D" id="3.10.490.10">
    <property type="entry name" value="Gamma-glutamyl cyclotransferase-like"/>
    <property type="match status" value="1"/>
</dbReference>
<reference evidence="2" key="1">
    <citation type="submission" date="2020-05" db="EMBL/GenBank/DDBJ databases">
        <authorList>
            <person name="Chiriac C."/>
            <person name="Salcher M."/>
            <person name="Ghai R."/>
            <person name="Kavagutti S V."/>
        </authorList>
    </citation>
    <scope>NUCLEOTIDE SEQUENCE</scope>
</reference>
<dbReference type="CDD" id="cd06661">
    <property type="entry name" value="GGCT_like"/>
    <property type="match status" value="1"/>
</dbReference>
<dbReference type="InterPro" id="IPR036568">
    <property type="entry name" value="GGCT-like_sf"/>
</dbReference>
<dbReference type="Pfam" id="PF13772">
    <property type="entry name" value="AIG2_2"/>
    <property type="match status" value="1"/>
</dbReference>
<dbReference type="InterPro" id="IPR013024">
    <property type="entry name" value="GGCT-like"/>
</dbReference>
<dbReference type="PANTHER" id="PTHR12935:SF0">
    <property type="entry name" value="GAMMA-GLUTAMYLCYCLOTRANSFERASE"/>
    <property type="match status" value="1"/>
</dbReference>
<dbReference type="AlphaFoldDB" id="A0A6J6XDX0"/>
<dbReference type="InterPro" id="IPR017939">
    <property type="entry name" value="G-Glutamylcylcotransferase"/>
</dbReference>
<evidence type="ECO:0000256" key="1">
    <source>
        <dbReference type="ARBA" id="ARBA00023239"/>
    </source>
</evidence>
<dbReference type="PANTHER" id="PTHR12935">
    <property type="entry name" value="GAMMA-GLUTAMYLCYCLOTRANSFERASE"/>
    <property type="match status" value="1"/>
</dbReference>
<proteinExistence type="predicted"/>
<sequence>MSQAHILPCAYYCSHVTLYAAYGSNLDPQQMHQRAPHSPPAGSGWLQGWRLTFGGEDLGWEGALATVVEDPDDHVFVMLYDVPKADEQALDHWEGAETGLYRKIRVRVQGINGELLAWLYVLDAYEGGLPSARYLGIMADAAEAAGAPADYVLALRNRPCQSLGT</sequence>
<organism evidence="2">
    <name type="scientific">freshwater metagenome</name>
    <dbReference type="NCBI Taxonomy" id="449393"/>
    <lineage>
        <taxon>unclassified sequences</taxon>
        <taxon>metagenomes</taxon>
        <taxon>ecological metagenomes</taxon>
    </lineage>
</organism>
<accession>A0A6J6XDX0</accession>
<name>A0A6J6XDX0_9ZZZZ</name>
<keyword evidence="1" id="KW-0456">Lyase</keyword>
<gene>
    <name evidence="2" type="ORF">UFOPK3024_00279</name>
</gene>
<protein>
    <submittedName>
        <fullName evidence="2">Unannotated protein</fullName>
    </submittedName>
</protein>
<dbReference type="GO" id="GO:0003839">
    <property type="term" value="F:gamma-glutamylcyclotransferase activity"/>
    <property type="evidence" value="ECO:0007669"/>
    <property type="project" value="InterPro"/>
</dbReference>
<dbReference type="EMBL" id="CAFAAK010000036">
    <property type="protein sequence ID" value="CAB4795411.1"/>
    <property type="molecule type" value="Genomic_DNA"/>
</dbReference>
<evidence type="ECO:0000313" key="2">
    <source>
        <dbReference type="EMBL" id="CAB4795411.1"/>
    </source>
</evidence>